<dbReference type="InParanoid" id="A0A1Y1MG00"/>
<feature type="domain" description="C2H2-type" evidence="9">
    <location>
        <begin position="444"/>
        <end position="471"/>
    </location>
</feature>
<dbReference type="GO" id="GO:0043565">
    <property type="term" value="F:sequence-specific DNA binding"/>
    <property type="evidence" value="ECO:0007669"/>
    <property type="project" value="UniProtKB-ARBA"/>
</dbReference>
<evidence type="ECO:0000256" key="8">
    <source>
        <dbReference type="PROSITE-ProRule" id="PRU01263"/>
    </source>
</evidence>
<accession>A0A1Y1MG00</accession>
<dbReference type="Gene3D" id="3.30.160.60">
    <property type="entry name" value="Classic Zinc Finger"/>
    <property type="match status" value="8"/>
</dbReference>
<feature type="domain" description="C2H2-type" evidence="9">
    <location>
        <begin position="322"/>
        <end position="350"/>
    </location>
</feature>
<dbReference type="GO" id="GO:0000981">
    <property type="term" value="F:DNA-binding transcription factor activity, RNA polymerase II-specific"/>
    <property type="evidence" value="ECO:0007669"/>
    <property type="project" value="TreeGrafter"/>
</dbReference>
<feature type="domain" description="C2H2-type" evidence="9">
    <location>
        <begin position="211"/>
        <end position="247"/>
    </location>
</feature>
<evidence type="ECO:0000256" key="3">
    <source>
        <dbReference type="ARBA" id="ARBA00022737"/>
    </source>
</evidence>
<evidence type="ECO:0000256" key="1">
    <source>
        <dbReference type="ARBA" id="ARBA00004123"/>
    </source>
</evidence>
<evidence type="ECO:0000256" key="5">
    <source>
        <dbReference type="ARBA" id="ARBA00022833"/>
    </source>
</evidence>
<evidence type="ECO:0000256" key="7">
    <source>
        <dbReference type="PROSITE-ProRule" id="PRU00042"/>
    </source>
</evidence>
<evidence type="ECO:0000256" key="4">
    <source>
        <dbReference type="ARBA" id="ARBA00022771"/>
    </source>
</evidence>
<keyword evidence="13" id="KW-1185">Reference proteome</keyword>
<keyword evidence="3" id="KW-0677">Repeat</keyword>
<dbReference type="Pfam" id="PF07776">
    <property type="entry name" value="zf-AD"/>
    <property type="match status" value="1"/>
</dbReference>
<evidence type="ECO:0000313" key="13">
    <source>
        <dbReference type="Proteomes" id="UP000327044"/>
    </source>
</evidence>
<name>A0A1Y1MG00_PHOPY</name>
<sequence>MFEMIEENEKLVVNNEKEIVIHENSPVKVETKDCMALDVDKTCRVCLEVQEEENLYSLYGINEYFSSTSIFKVIDDCFGVMLQQDDTLPSAICSQCALSTLQACNFKHTMLNSEYILSKTETEVTTVNSKDDISSSLSLTDDSFSSVSFDHNYSVKTEKKENLQNEIDGDQSAETTCIDKVEVEYLSTQDQNLQLYDTSEKWWLTDLGSPYDCRICNRIFENYVEFYSHVRSHFIRQSICIHCGEKVGGKLKFHVCTHSEESNICVYCLIVFKTSEDLEKHLKTHVPEVLHMYLCDICGEGFQENTALETHSLSHSGGTPQYICEYCGQSFVLLQTYRKHEQRFHSNTVKDGQIHKCNNCLKVFSNPKSLVQHFKIHTAQEQLKCDICGLTFRLPFSYNVHMFLHKVRMSTFNSMSLNCAFCFDMFTNKDDLEEHLLDHIEKPYQCHECHKFFPTKAKVKQHLIHHSGERPYTCEYCSKTFKNPTTLYQHKKIHIGKRPYVCKICLRSFIQQQQLTSHMFTHTGEKKYVCQYCGKAFALNGNLTVHVRRHTGDTPFHCTTCGKGFYDSSTLKKHIVWKHTD</sequence>
<organism evidence="11">
    <name type="scientific">Photinus pyralis</name>
    <name type="common">Common eastern firefly</name>
    <name type="synonym">Lampyris pyralis</name>
    <dbReference type="NCBI Taxonomy" id="7054"/>
    <lineage>
        <taxon>Eukaryota</taxon>
        <taxon>Metazoa</taxon>
        <taxon>Ecdysozoa</taxon>
        <taxon>Arthropoda</taxon>
        <taxon>Hexapoda</taxon>
        <taxon>Insecta</taxon>
        <taxon>Pterygota</taxon>
        <taxon>Neoptera</taxon>
        <taxon>Endopterygota</taxon>
        <taxon>Coleoptera</taxon>
        <taxon>Polyphaga</taxon>
        <taxon>Elateriformia</taxon>
        <taxon>Elateroidea</taxon>
        <taxon>Lampyridae</taxon>
        <taxon>Lampyrinae</taxon>
        <taxon>Photinus</taxon>
    </lineage>
</organism>
<gene>
    <name evidence="12" type="ORF">PPYR_00145</name>
</gene>
<dbReference type="GO" id="GO:0000785">
    <property type="term" value="C:chromatin"/>
    <property type="evidence" value="ECO:0007669"/>
    <property type="project" value="UniProtKB-ARBA"/>
</dbReference>
<feature type="domain" description="C2H2-type" evidence="9">
    <location>
        <begin position="500"/>
        <end position="527"/>
    </location>
</feature>
<reference evidence="12 13" key="2">
    <citation type="journal article" date="2018" name="Elife">
        <title>Firefly genomes illuminate parallel origins of bioluminescence in beetles.</title>
        <authorList>
            <person name="Fallon T.R."/>
            <person name="Lower S.E."/>
            <person name="Chang C.H."/>
            <person name="Bessho-Uehara M."/>
            <person name="Martin G.J."/>
            <person name="Bewick A.J."/>
            <person name="Behringer M."/>
            <person name="Debat H.J."/>
            <person name="Wong I."/>
            <person name="Day J.C."/>
            <person name="Suvorov A."/>
            <person name="Silva C.J."/>
            <person name="Stanger-Hall K.F."/>
            <person name="Hall D.W."/>
            <person name="Schmitz R.J."/>
            <person name="Nelson D.R."/>
            <person name="Lewis S.M."/>
            <person name="Shigenobu S."/>
            <person name="Bybee S.M."/>
            <person name="Larracuente A.M."/>
            <person name="Oba Y."/>
            <person name="Weng J.K."/>
        </authorList>
    </citation>
    <scope>NUCLEOTIDE SEQUENCE [LARGE SCALE GENOMIC DNA]</scope>
    <source>
        <strain evidence="12">1611_PpyrPB1</strain>
        <tissue evidence="12">Whole body</tissue>
    </source>
</reference>
<dbReference type="PROSITE" id="PS50157">
    <property type="entry name" value="ZINC_FINGER_C2H2_2"/>
    <property type="match status" value="9"/>
</dbReference>
<dbReference type="PROSITE" id="PS51915">
    <property type="entry name" value="ZAD"/>
    <property type="match status" value="1"/>
</dbReference>
<evidence type="ECO:0000313" key="12">
    <source>
        <dbReference type="EMBL" id="KAB0803175.1"/>
    </source>
</evidence>
<dbReference type="GO" id="GO:0003682">
    <property type="term" value="F:chromatin binding"/>
    <property type="evidence" value="ECO:0007669"/>
    <property type="project" value="UniProtKB-ARBA"/>
</dbReference>
<feature type="domain" description="C2H2-type" evidence="9">
    <location>
        <begin position="293"/>
        <end position="320"/>
    </location>
</feature>
<dbReference type="PANTHER" id="PTHR24394">
    <property type="entry name" value="ZINC FINGER PROTEIN"/>
    <property type="match status" value="1"/>
</dbReference>
<dbReference type="Pfam" id="PF13912">
    <property type="entry name" value="zf-C2H2_6"/>
    <property type="match status" value="1"/>
</dbReference>
<dbReference type="EMBL" id="GEZM01037066">
    <property type="protein sequence ID" value="JAV82217.1"/>
    <property type="molecule type" value="Transcribed_RNA"/>
</dbReference>
<feature type="domain" description="ZAD" evidence="10">
    <location>
        <begin position="41"/>
        <end position="120"/>
    </location>
</feature>
<dbReference type="Gene3D" id="3.40.1800.20">
    <property type="match status" value="1"/>
</dbReference>
<dbReference type="GO" id="GO:0005634">
    <property type="term" value="C:nucleus"/>
    <property type="evidence" value="ECO:0007669"/>
    <property type="project" value="UniProtKB-SubCell"/>
</dbReference>
<keyword evidence="6" id="KW-0539">Nucleus</keyword>
<evidence type="ECO:0000256" key="6">
    <source>
        <dbReference type="ARBA" id="ARBA00023242"/>
    </source>
</evidence>
<dbReference type="EMBL" id="VVIM01000001">
    <property type="protein sequence ID" value="KAB0803175.1"/>
    <property type="molecule type" value="Genomic_DNA"/>
</dbReference>
<evidence type="ECO:0000313" key="11">
    <source>
        <dbReference type="EMBL" id="JAV82217.1"/>
    </source>
</evidence>
<dbReference type="OrthoDB" id="6766796at2759"/>
<dbReference type="GO" id="GO:0008270">
    <property type="term" value="F:zinc ion binding"/>
    <property type="evidence" value="ECO:0007669"/>
    <property type="project" value="UniProtKB-UniRule"/>
</dbReference>
<dbReference type="FunCoup" id="A0A1Y1MG00">
    <property type="interactions" value="2161"/>
</dbReference>
<dbReference type="SUPFAM" id="SSF57716">
    <property type="entry name" value="Glucocorticoid receptor-like (DNA-binding domain)"/>
    <property type="match status" value="1"/>
</dbReference>
<evidence type="ECO:0000256" key="2">
    <source>
        <dbReference type="ARBA" id="ARBA00022723"/>
    </source>
</evidence>
<feature type="domain" description="C2H2-type" evidence="9">
    <location>
        <begin position="355"/>
        <end position="382"/>
    </location>
</feature>
<dbReference type="InterPro" id="IPR036236">
    <property type="entry name" value="Znf_C2H2_sf"/>
</dbReference>
<feature type="domain" description="C2H2-type" evidence="9">
    <location>
        <begin position="556"/>
        <end position="581"/>
    </location>
</feature>
<feature type="binding site" evidence="8">
    <location>
        <position position="96"/>
    </location>
    <ligand>
        <name>Zn(2+)</name>
        <dbReference type="ChEBI" id="CHEBI:29105"/>
    </ligand>
</feature>
<dbReference type="PROSITE" id="PS00028">
    <property type="entry name" value="ZINC_FINGER_C2H2_1"/>
    <property type="match status" value="10"/>
</dbReference>
<feature type="domain" description="C2H2-type" evidence="9">
    <location>
        <begin position="472"/>
        <end position="499"/>
    </location>
</feature>
<protein>
    <recommendedName>
        <fullName evidence="14">Protein krueppel</fullName>
    </recommendedName>
</protein>
<proteinExistence type="predicted"/>
<keyword evidence="5 8" id="KW-0862">Zinc</keyword>
<keyword evidence="4 7" id="KW-0863">Zinc-finger</keyword>
<reference evidence="11" key="1">
    <citation type="journal article" date="2016" name="Sci. Rep.">
        <title>Molecular characterization of firefly nuptial gifts: a multi-omics approach sheds light on postcopulatory sexual selection.</title>
        <authorList>
            <person name="Al-Wathiqui N."/>
            <person name="Fallon T.R."/>
            <person name="South A."/>
            <person name="Weng J.K."/>
            <person name="Lewis S.M."/>
        </authorList>
    </citation>
    <scope>NUCLEOTIDE SEQUENCE</scope>
</reference>
<dbReference type="PANTHER" id="PTHR24394:SF29">
    <property type="entry name" value="MYONEURIN"/>
    <property type="match status" value="1"/>
</dbReference>
<evidence type="ECO:0008006" key="14">
    <source>
        <dbReference type="Google" id="ProtNLM"/>
    </source>
</evidence>
<dbReference type="AlphaFoldDB" id="A0A1Y1MG00"/>
<evidence type="ECO:0000259" key="10">
    <source>
        <dbReference type="PROSITE" id="PS51915"/>
    </source>
</evidence>
<keyword evidence="2 8" id="KW-0479">Metal-binding</keyword>
<dbReference type="GO" id="GO:0040029">
    <property type="term" value="P:epigenetic regulation of gene expression"/>
    <property type="evidence" value="ECO:0007669"/>
    <property type="project" value="UniProtKB-ARBA"/>
</dbReference>
<dbReference type="InterPro" id="IPR012934">
    <property type="entry name" value="Znf_AD"/>
</dbReference>
<dbReference type="SUPFAM" id="SSF57667">
    <property type="entry name" value="beta-beta-alpha zinc fingers"/>
    <property type="match status" value="6"/>
</dbReference>
<dbReference type="SMART" id="SM00355">
    <property type="entry name" value="ZnF_C2H2"/>
    <property type="match status" value="12"/>
</dbReference>
<feature type="binding site" evidence="8">
    <location>
        <position position="93"/>
    </location>
    <ligand>
        <name>Zn(2+)</name>
        <dbReference type="ChEBI" id="CHEBI:29105"/>
    </ligand>
</feature>
<feature type="binding site" evidence="8">
    <location>
        <position position="46"/>
    </location>
    <ligand>
        <name>Zn(2+)</name>
        <dbReference type="ChEBI" id="CHEBI:29105"/>
    </ligand>
</feature>
<dbReference type="FunFam" id="3.30.160.60:FF:000478">
    <property type="entry name" value="Zinc finger protein 133"/>
    <property type="match status" value="1"/>
</dbReference>
<evidence type="ECO:0000259" key="9">
    <source>
        <dbReference type="PROSITE" id="PS50157"/>
    </source>
</evidence>
<feature type="domain" description="C2H2-type" evidence="9">
    <location>
        <begin position="528"/>
        <end position="555"/>
    </location>
</feature>
<reference evidence="12" key="3">
    <citation type="submission" date="2019-08" db="EMBL/GenBank/DDBJ databases">
        <authorList>
            <consortium name="Photinus pyralis genome working group"/>
            <person name="Fallon T.R."/>
            <person name="Sander Lower S.E."/>
            <person name="Weng J.-K."/>
        </authorList>
    </citation>
    <scope>NUCLEOTIDE SEQUENCE</scope>
    <source>
        <strain evidence="12">1611_PpyrPB1</strain>
        <tissue evidence="12">Whole body</tissue>
    </source>
</reference>
<dbReference type="Pfam" id="PF00096">
    <property type="entry name" value="zf-C2H2"/>
    <property type="match status" value="6"/>
</dbReference>
<dbReference type="Proteomes" id="UP000327044">
    <property type="component" value="Unassembled WGS sequence"/>
</dbReference>
<comment type="subcellular location">
    <subcellularLocation>
        <location evidence="1">Nucleus</location>
    </subcellularLocation>
</comment>
<feature type="binding site" evidence="8">
    <location>
        <position position="43"/>
    </location>
    <ligand>
        <name>Zn(2+)</name>
        <dbReference type="ChEBI" id="CHEBI:29105"/>
    </ligand>
</feature>
<dbReference type="InterPro" id="IPR013087">
    <property type="entry name" value="Znf_C2H2_type"/>
</dbReference>
<dbReference type="FunFam" id="3.30.160.60:FF:000690">
    <property type="entry name" value="Zinc finger protein 354C"/>
    <property type="match status" value="1"/>
</dbReference>
<dbReference type="FunFam" id="3.30.160.60:FF:000702">
    <property type="entry name" value="Transcription factor E4F1 isoform 1"/>
    <property type="match status" value="1"/>
</dbReference>